<feature type="compositionally biased region" description="Basic and acidic residues" evidence="1">
    <location>
        <begin position="83"/>
        <end position="94"/>
    </location>
</feature>
<organism evidence="2 3">
    <name type="scientific">Owenia fusiformis</name>
    <name type="common">Polychaete worm</name>
    <dbReference type="NCBI Taxonomy" id="6347"/>
    <lineage>
        <taxon>Eukaryota</taxon>
        <taxon>Metazoa</taxon>
        <taxon>Spiralia</taxon>
        <taxon>Lophotrochozoa</taxon>
        <taxon>Annelida</taxon>
        <taxon>Polychaeta</taxon>
        <taxon>Sedentaria</taxon>
        <taxon>Canalipalpata</taxon>
        <taxon>Sabellida</taxon>
        <taxon>Oweniida</taxon>
        <taxon>Oweniidae</taxon>
        <taxon>Owenia</taxon>
    </lineage>
</organism>
<keyword evidence="3" id="KW-1185">Reference proteome</keyword>
<reference evidence="2" key="1">
    <citation type="submission" date="2022-03" db="EMBL/GenBank/DDBJ databases">
        <authorList>
            <person name="Martin C."/>
        </authorList>
    </citation>
    <scope>NUCLEOTIDE SEQUENCE</scope>
</reference>
<gene>
    <name evidence="2" type="ORF">OFUS_LOCUS21308</name>
</gene>
<evidence type="ECO:0000313" key="2">
    <source>
        <dbReference type="EMBL" id="CAH1796953.1"/>
    </source>
</evidence>
<sequence length="122" mass="13488">ASKDSPRVRHSSVNLLGNIVLSDLGIAKDSEKGSDSEIENEMSQNIAEKVPAENESTSGERKNTRSSTKAAKNNKVKVKKDTKRKDKGDGEGVGKKVKPAHHVKDCWMIQRKQMTLSRMDLN</sequence>
<proteinExistence type="predicted"/>
<feature type="region of interest" description="Disordered" evidence="1">
    <location>
        <begin position="27"/>
        <end position="100"/>
    </location>
</feature>
<evidence type="ECO:0000256" key="1">
    <source>
        <dbReference type="SAM" id="MobiDB-lite"/>
    </source>
</evidence>
<dbReference type="Proteomes" id="UP000749559">
    <property type="component" value="Unassembled WGS sequence"/>
</dbReference>
<comment type="caution">
    <text evidence="2">The sequence shown here is derived from an EMBL/GenBank/DDBJ whole genome shotgun (WGS) entry which is preliminary data.</text>
</comment>
<feature type="non-terminal residue" evidence="2">
    <location>
        <position position="122"/>
    </location>
</feature>
<protein>
    <submittedName>
        <fullName evidence="2">Uncharacterized protein</fullName>
    </submittedName>
</protein>
<dbReference type="AlphaFoldDB" id="A0A8S4PZK3"/>
<name>A0A8S4PZK3_OWEFU</name>
<dbReference type="EMBL" id="CAIIXF020000010">
    <property type="protein sequence ID" value="CAH1796953.1"/>
    <property type="molecule type" value="Genomic_DNA"/>
</dbReference>
<accession>A0A8S4PZK3</accession>
<evidence type="ECO:0000313" key="3">
    <source>
        <dbReference type="Proteomes" id="UP000749559"/>
    </source>
</evidence>
<feature type="compositionally biased region" description="Basic residues" evidence="1">
    <location>
        <begin position="72"/>
        <end position="82"/>
    </location>
</feature>